<dbReference type="PIRSF" id="PIRSF001554">
    <property type="entry name" value="SucCS_beta"/>
    <property type="match status" value="1"/>
</dbReference>
<dbReference type="FunFam" id="3.30.470.20:FF:000002">
    <property type="entry name" value="Succinate--CoA ligase [ADP-forming] subunit beta"/>
    <property type="match status" value="1"/>
</dbReference>
<comment type="similarity">
    <text evidence="1 8">Belongs to the succinate/malate CoA ligase beta subunit family.</text>
</comment>
<evidence type="ECO:0000256" key="7">
    <source>
        <dbReference type="ARBA" id="ARBA00022842"/>
    </source>
</evidence>
<dbReference type="GO" id="GO:0000287">
    <property type="term" value="F:magnesium ion binding"/>
    <property type="evidence" value="ECO:0007669"/>
    <property type="project" value="UniProtKB-UniRule"/>
</dbReference>
<sequence>MDLFEYQARDMFEAHGVPVLAGKTATTPQDARAAAEEIGGGGVTVVKAQVKTGGRGKAGGVKVAKTPDEAQQYAEQILGMDIKGHTVGTVMIAQGADIAEEYYFSILLDRTNRRYLAMCSKEGGVEIEQLAVERPEALARVEVDPNVGVDEAKAKQIVEQAGFDAETGAKIVPVLQKLWEVYRDEDATLVEVNPLVKTGDGQIIALDGKVTLDGNADFRHPDHAALEDKAAADPLEAKAKEKHLNYVKLDGEVGIIGNGAGLVMSTLDVVAYAGEQYGVKPANFLDIGGGANAQVMADGLDVILGDDQVRAVFVNVFGGITACDEVANGIKGALEILGDNATKPLVVRLDGNNVNEGRAILNELNHPLVTQVDTMDGAAAKAAELARTK</sequence>
<dbReference type="PROSITE" id="PS50975">
    <property type="entry name" value="ATP_GRASP"/>
    <property type="match status" value="1"/>
</dbReference>
<dbReference type="InterPro" id="IPR016102">
    <property type="entry name" value="Succinyl-CoA_synth-like"/>
</dbReference>
<feature type="binding site" evidence="8">
    <location>
        <position position="258"/>
    </location>
    <ligand>
        <name>substrate</name>
        <note>ligand shared with subunit alpha</note>
    </ligand>
</feature>
<keyword evidence="5 8" id="KW-0547">Nucleotide-binding</keyword>
<dbReference type="NCBIfam" id="NF001913">
    <property type="entry name" value="PRK00696.1"/>
    <property type="match status" value="1"/>
</dbReference>
<accession>A0A967EHM8</accession>
<evidence type="ECO:0000256" key="3">
    <source>
        <dbReference type="ARBA" id="ARBA00022598"/>
    </source>
</evidence>
<dbReference type="NCBIfam" id="TIGR01016">
    <property type="entry name" value="sucCoAbeta"/>
    <property type="match status" value="1"/>
</dbReference>
<feature type="binding site" evidence="8">
    <location>
        <position position="193"/>
    </location>
    <ligand>
        <name>Mg(2+)</name>
        <dbReference type="ChEBI" id="CHEBI:18420"/>
    </ligand>
</feature>
<comment type="caution">
    <text evidence="10">The sequence shown here is derived from an EMBL/GenBank/DDBJ whole genome shotgun (WGS) entry which is preliminary data.</text>
</comment>
<evidence type="ECO:0000256" key="6">
    <source>
        <dbReference type="ARBA" id="ARBA00022840"/>
    </source>
</evidence>
<keyword evidence="2 8" id="KW-0816">Tricarboxylic acid cycle</keyword>
<keyword evidence="7 8" id="KW-0460">Magnesium</keyword>
<dbReference type="Gene3D" id="3.30.470.20">
    <property type="entry name" value="ATP-grasp fold, B domain"/>
    <property type="match status" value="1"/>
</dbReference>
<dbReference type="EMBL" id="JAAOIV010000009">
    <property type="protein sequence ID" value="NHN56613.1"/>
    <property type="molecule type" value="Genomic_DNA"/>
</dbReference>
<dbReference type="Gene3D" id="3.30.1490.20">
    <property type="entry name" value="ATP-grasp fold, A domain"/>
    <property type="match status" value="1"/>
</dbReference>
<comment type="pathway">
    <text evidence="8">Carbohydrate metabolism; tricarboxylic acid cycle; succinate from succinyl-CoA (ligase route): step 1/1.</text>
</comment>
<comment type="cofactor">
    <cofactor evidence="8">
        <name>Mg(2+)</name>
        <dbReference type="ChEBI" id="CHEBI:18420"/>
    </cofactor>
    <text evidence="8">Binds 1 Mg(2+) ion per subunit.</text>
</comment>
<dbReference type="GO" id="GO:0006099">
    <property type="term" value="P:tricarboxylic acid cycle"/>
    <property type="evidence" value="ECO:0007669"/>
    <property type="project" value="UniProtKB-UniRule"/>
</dbReference>
<dbReference type="GO" id="GO:0005829">
    <property type="term" value="C:cytosol"/>
    <property type="evidence" value="ECO:0007669"/>
    <property type="project" value="TreeGrafter"/>
</dbReference>
<keyword evidence="4 8" id="KW-0479">Metal-binding</keyword>
<dbReference type="RefSeq" id="WP_166197281.1">
    <property type="nucleotide sequence ID" value="NZ_JAAOIV010000009.1"/>
</dbReference>
<keyword evidence="3 8" id="KW-0436">Ligase</keyword>
<dbReference type="FunFam" id="3.40.50.261:FF:000007">
    <property type="entry name" value="Succinate--CoA ligase [ADP-forming] subunit beta"/>
    <property type="match status" value="1"/>
</dbReference>
<organism evidence="10 11">
    <name type="scientific">Metallococcus carri</name>
    <dbReference type="NCBI Taxonomy" id="1656884"/>
    <lineage>
        <taxon>Bacteria</taxon>
        <taxon>Bacillati</taxon>
        <taxon>Actinomycetota</taxon>
        <taxon>Actinomycetes</taxon>
        <taxon>Micrococcales</taxon>
        <taxon>Dermacoccaceae</taxon>
        <taxon>Metallococcus</taxon>
    </lineage>
</organism>
<evidence type="ECO:0000313" key="11">
    <source>
        <dbReference type="Proteomes" id="UP000744769"/>
    </source>
</evidence>
<dbReference type="PROSITE" id="PS01217">
    <property type="entry name" value="SUCCINYL_COA_LIG_3"/>
    <property type="match status" value="1"/>
</dbReference>
<dbReference type="Proteomes" id="UP000744769">
    <property type="component" value="Unassembled WGS sequence"/>
</dbReference>
<dbReference type="PANTHER" id="PTHR11815:SF10">
    <property type="entry name" value="SUCCINATE--COA LIGASE [GDP-FORMING] SUBUNIT BETA, MITOCHONDRIAL"/>
    <property type="match status" value="1"/>
</dbReference>
<feature type="domain" description="ATP-grasp" evidence="9">
    <location>
        <begin position="9"/>
        <end position="227"/>
    </location>
</feature>
<evidence type="ECO:0000256" key="2">
    <source>
        <dbReference type="ARBA" id="ARBA00022532"/>
    </source>
</evidence>
<dbReference type="GO" id="GO:0005524">
    <property type="term" value="F:ATP binding"/>
    <property type="evidence" value="ECO:0007669"/>
    <property type="project" value="UniProtKB-UniRule"/>
</dbReference>
<keyword evidence="6 8" id="KW-0067">ATP-binding</keyword>
<feature type="binding site" evidence="8">
    <location>
        <position position="47"/>
    </location>
    <ligand>
        <name>ATP</name>
        <dbReference type="ChEBI" id="CHEBI:30616"/>
    </ligand>
</feature>
<dbReference type="SUPFAM" id="SSF52210">
    <property type="entry name" value="Succinyl-CoA synthetase domains"/>
    <property type="match status" value="1"/>
</dbReference>
<dbReference type="InterPro" id="IPR013815">
    <property type="entry name" value="ATP_grasp_subdomain_1"/>
</dbReference>
<feature type="binding site" evidence="8">
    <location>
        <begin position="54"/>
        <end position="56"/>
    </location>
    <ligand>
        <name>ATP</name>
        <dbReference type="ChEBI" id="CHEBI:30616"/>
    </ligand>
</feature>
<name>A0A967EHM8_9MICO</name>
<feature type="binding site" evidence="8">
    <location>
        <position position="101"/>
    </location>
    <ligand>
        <name>ATP</name>
        <dbReference type="ChEBI" id="CHEBI:30616"/>
    </ligand>
</feature>
<dbReference type="Pfam" id="PF00549">
    <property type="entry name" value="Ligase_CoA"/>
    <property type="match status" value="1"/>
</dbReference>
<dbReference type="GO" id="GO:0042709">
    <property type="term" value="C:succinate-CoA ligase complex"/>
    <property type="evidence" value="ECO:0007669"/>
    <property type="project" value="TreeGrafter"/>
</dbReference>
<dbReference type="Gene3D" id="3.40.50.261">
    <property type="entry name" value="Succinyl-CoA synthetase domains"/>
    <property type="match status" value="1"/>
</dbReference>
<feature type="binding site" evidence="8">
    <location>
        <position position="96"/>
    </location>
    <ligand>
        <name>ATP</name>
        <dbReference type="ChEBI" id="CHEBI:30616"/>
    </ligand>
</feature>
<dbReference type="PANTHER" id="PTHR11815">
    <property type="entry name" value="SUCCINYL-COA SYNTHETASE BETA CHAIN"/>
    <property type="match status" value="1"/>
</dbReference>
<comment type="subunit">
    <text evidence="8">Heterotetramer of two alpha and two beta subunits.</text>
</comment>
<dbReference type="InterPro" id="IPR017866">
    <property type="entry name" value="Succ-CoA_synthase_bsu_CS"/>
</dbReference>
<evidence type="ECO:0000259" key="9">
    <source>
        <dbReference type="PROSITE" id="PS50975"/>
    </source>
</evidence>
<dbReference type="InterPro" id="IPR011761">
    <property type="entry name" value="ATP-grasp"/>
</dbReference>
<dbReference type="GO" id="GO:0004775">
    <property type="term" value="F:succinate-CoA ligase (ADP-forming) activity"/>
    <property type="evidence" value="ECO:0007669"/>
    <property type="project" value="UniProtKB-UniRule"/>
</dbReference>
<feature type="binding site" evidence="8">
    <location>
        <position position="207"/>
    </location>
    <ligand>
        <name>Mg(2+)</name>
        <dbReference type="ChEBI" id="CHEBI:18420"/>
    </ligand>
</feature>
<dbReference type="GO" id="GO:0006104">
    <property type="term" value="P:succinyl-CoA metabolic process"/>
    <property type="evidence" value="ECO:0007669"/>
    <property type="project" value="TreeGrafter"/>
</dbReference>
<evidence type="ECO:0000256" key="1">
    <source>
        <dbReference type="ARBA" id="ARBA00009182"/>
    </source>
</evidence>
<keyword evidence="11" id="KW-1185">Reference proteome</keyword>
<proteinExistence type="inferred from homology"/>
<feature type="binding site" evidence="8">
    <location>
        <begin position="319"/>
        <end position="321"/>
    </location>
    <ligand>
        <name>substrate</name>
        <note>ligand shared with subunit alpha</note>
    </ligand>
</feature>
<dbReference type="EC" id="6.2.1.5" evidence="8"/>
<dbReference type="InterPro" id="IPR005809">
    <property type="entry name" value="Succ_CoA_ligase-like_bsu"/>
</dbReference>
<dbReference type="FunFam" id="3.30.1490.20:FF:000014">
    <property type="entry name" value="Succinate--CoA ligase [ADP-forming] subunit beta"/>
    <property type="match status" value="1"/>
</dbReference>
<protein>
    <recommendedName>
        <fullName evidence="8">Succinate--CoA ligase [ADP-forming] subunit beta</fullName>
        <ecNumber evidence="8">6.2.1.5</ecNumber>
    </recommendedName>
    <alternativeName>
        <fullName evidence="8">Succinyl-CoA synthetase subunit beta</fullName>
        <shortName evidence="8">SCS-beta</shortName>
    </alternativeName>
</protein>
<dbReference type="SUPFAM" id="SSF56059">
    <property type="entry name" value="Glutathione synthetase ATP-binding domain-like"/>
    <property type="match status" value="1"/>
</dbReference>
<evidence type="ECO:0000256" key="5">
    <source>
        <dbReference type="ARBA" id="ARBA00022741"/>
    </source>
</evidence>
<dbReference type="HAMAP" id="MF_00558">
    <property type="entry name" value="Succ_CoA_beta"/>
    <property type="match status" value="1"/>
</dbReference>
<comment type="function">
    <text evidence="8">Succinyl-CoA synthetase functions in the citric acid cycle (TCA), coupling the hydrolysis of succinyl-CoA to the synthesis of either ATP or GTP and thus represents the only step of substrate-level phosphorylation in the TCA. The beta subunit provides nucleotide specificity of the enzyme and binds the substrate succinate, while the binding sites for coenzyme A and phosphate are found in the alpha subunit.</text>
</comment>
<dbReference type="InterPro" id="IPR013650">
    <property type="entry name" value="ATP-grasp_succ-CoA_synth-type"/>
</dbReference>
<comment type="caution">
    <text evidence="8">Lacks conserved residue(s) required for the propagation of feature annotation.</text>
</comment>
<evidence type="ECO:0000256" key="8">
    <source>
        <dbReference type="HAMAP-Rule" id="MF_00558"/>
    </source>
</evidence>
<reference evidence="10" key="1">
    <citation type="submission" date="2020-03" db="EMBL/GenBank/DDBJ databases">
        <title>Draft sequencing of Calidifontibacter sp. DB0510.</title>
        <authorList>
            <person name="Kim D.-U."/>
        </authorList>
    </citation>
    <scope>NUCLEOTIDE SEQUENCE</scope>
    <source>
        <strain evidence="10">DB0510</strain>
    </source>
</reference>
<comment type="catalytic activity">
    <reaction evidence="8">
        <text>succinate + ATP + CoA = succinyl-CoA + ADP + phosphate</text>
        <dbReference type="Rhea" id="RHEA:17661"/>
        <dbReference type="ChEBI" id="CHEBI:30031"/>
        <dbReference type="ChEBI" id="CHEBI:30616"/>
        <dbReference type="ChEBI" id="CHEBI:43474"/>
        <dbReference type="ChEBI" id="CHEBI:57287"/>
        <dbReference type="ChEBI" id="CHEBI:57292"/>
        <dbReference type="ChEBI" id="CHEBI:456216"/>
        <dbReference type="EC" id="6.2.1.5"/>
    </reaction>
</comment>
<comment type="catalytic activity">
    <reaction evidence="8">
        <text>GTP + succinate + CoA = succinyl-CoA + GDP + phosphate</text>
        <dbReference type="Rhea" id="RHEA:22120"/>
        <dbReference type="ChEBI" id="CHEBI:30031"/>
        <dbReference type="ChEBI" id="CHEBI:37565"/>
        <dbReference type="ChEBI" id="CHEBI:43474"/>
        <dbReference type="ChEBI" id="CHEBI:57287"/>
        <dbReference type="ChEBI" id="CHEBI:57292"/>
        <dbReference type="ChEBI" id="CHEBI:58189"/>
    </reaction>
</comment>
<dbReference type="InterPro" id="IPR005811">
    <property type="entry name" value="SUCC_ACL_C"/>
</dbReference>
<evidence type="ECO:0000313" key="10">
    <source>
        <dbReference type="EMBL" id="NHN56613.1"/>
    </source>
</evidence>
<gene>
    <name evidence="8 10" type="primary">sucC</name>
    <name evidence="10" type="ORF">G9U51_12565</name>
</gene>
<dbReference type="Pfam" id="PF08442">
    <property type="entry name" value="ATP-grasp_2"/>
    <property type="match status" value="1"/>
</dbReference>
<evidence type="ECO:0000256" key="4">
    <source>
        <dbReference type="ARBA" id="ARBA00022723"/>
    </source>
</evidence>
<dbReference type="AlphaFoldDB" id="A0A967EHM8"/>